<proteinExistence type="predicted"/>
<evidence type="ECO:0000313" key="2">
    <source>
        <dbReference type="Proteomes" id="UP001065298"/>
    </source>
</evidence>
<organism evidence="1 2">
    <name type="scientific">Fusarium keratoplasticum</name>
    <dbReference type="NCBI Taxonomy" id="1328300"/>
    <lineage>
        <taxon>Eukaryota</taxon>
        <taxon>Fungi</taxon>
        <taxon>Dikarya</taxon>
        <taxon>Ascomycota</taxon>
        <taxon>Pezizomycotina</taxon>
        <taxon>Sordariomycetes</taxon>
        <taxon>Hypocreomycetidae</taxon>
        <taxon>Hypocreales</taxon>
        <taxon>Nectriaceae</taxon>
        <taxon>Fusarium</taxon>
        <taxon>Fusarium solani species complex</taxon>
    </lineage>
</organism>
<accession>A0ACC0RI06</accession>
<comment type="caution">
    <text evidence="1">The sequence shown here is derived from an EMBL/GenBank/DDBJ whole genome shotgun (WGS) entry which is preliminary data.</text>
</comment>
<dbReference type="EMBL" id="CM046503">
    <property type="protein sequence ID" value="KAI8684844.1"/>
    <property type="molecule type" value="Genomic_DNA"/>
</dbReference>
<evidence type="ECO:0000313" key="1">
    <source>
        <dbReference type="EMBL" id="KAI8684844.1"/>
    </source>
</evidence>
<dbReference type="Proteomes" id="UP001065298">
    <property type="component" value="Chromosome 1"/>
</dbReference>
<gene>
    <name evidence="1" type="ORF">NCS57_00151500</name>
</gene>
<name>A0ACC0RI06_9HYPO</name>
<protein>
    <submittedName>
        <fullName evidence="1">Uncharacterized protein</fullName>
    </submittedName>
</protein>
<sequence>MQPSTAEERRTENQQPQKARNPLKFNALRGYVQRFEQWTLEWVDWSDPDEWRKRLANTTKISPADENTPFLEAMRENDVELEDDIACFIQPSISSARWERRVLHIAGFCVGAEFTLHNTIPVDPAVSQLIGAQEPEAWVSDRNWVDETLVGPRPNYPPILNNRQLYLVLQKKRFPEGSQGDVAGPPRRIYIKNPNGASVAAIIKTTPASQVEGFRDLFAGYITPTPEPNFILRESEWWGGCLVISFDIPYYGISSRKRQDCRTIFNSRKRLRKQLDLDFLHMKGHGLSADESASFHDDPILHEAVFSFTVTVIKEHYWTVGCFDDDFFEEEPRLPSEDETLVLDGDTDPILLKADGNLTKSSRSYALAALAIALYKTVEHHGNIQDWFKNSLSLHTSDAEDGSLEKISAKELQNWIEKFPEALNHVIHSTSNLVRKLDHFLEEDVIFGPDAQPRGVLWQSLQNDAAASRSLLRIKQHRNKLRDIDTELRQLAIACKEVRRKRQTDHEGEQQVITKQLCKIAIAAFVSMIPGTVAQLYSGKPSKDDSEDWPWYWAMVVFCVLMGIAIAVYLCWQQVRRWFARVVAFLSETFRAVRGRA</sequence>
<reference evidence="1" key="1">
    <citation type="submission" date="2022-06" db="EMBL/GenBank/DDBJ databases">
        <title>Fusarium solani species complex genomes reveal bases of compartmentalisation and animal pathogenesis.</title>
        <authorList>
            <person name="Tsai I.J."/>
        </authorList>
    </citation>
    <scope>NUCLEOTIDE SEQUENCE</scope>
    <source>
        <strain evidence="1">Fu6.1</strain>
    </source>
</reference>
<keyword evidence="2" id="KW-1185">Reference proteome</keyword>